<dbReference type="Proteomes" id="UP001289374">
    <property type="component" value="Unassembled WGS sequence"/>
</dbReference>
<name>A0AAE2C0D6_9LAMI</name>
<reference evidence="1" key="2">
    <citation type="journal article" date="2024" name="Plant">
        <title>Genomic evolution and insights into agronomic trait innovations of Sesamum species.</title>
        <authorList>
            <person name="Miao H."/>
            <person name="Wang L."/>
            <person name="Qu L."/>
            <person name="Liu H."/>
            <person name="Sun Y."/>
            <person name="Le M."/>
            <person name="Wang Q."/>
            <person name="Wei S."/>
            <person name="Zheng Y."/>
            <person name="Lin W."/>
            <person name="Duan Y."/>
            <person name="Cao H."/>
            <person name="Xiong S."/>
            <person name="Wang X."/>
            <person name="Wei L."/>
            <person name="Li C."/>
            <person name="Ma Q."/>
            <person name="Ju M."/>
            <person name="Zhao R."/>
            <person name="Li G."/>
            <person name="Mu C."/>
            <person name="Tian Q."/>
            <person name="Mei H."/>
            <person name="Zhang T."/>
            <person name="Gao T."/>
            <person name="Zhang H."/>
        </authorList>
    </citation>
    <scope>NUCLEOTIDE SEQUENCE</scope>
    <source>
        <strain evidence="1">K16</strain>
    </source>
</reference>
<dbReference type="PANTHER" id="PTHR31973:SF187">
    <property type="entry name" value="MUTATOR TRANSPOSASE MUDRA PROTEIN"/>
    <property type="match status" value="1"/>
</dbReference>
<proteinExistence type="predicted"/>
<protein>
    <recommendedName>
        <fullName evidence="3">Transposase</fullName>
    </recommendedName>
</protein>
<dbReference type="PANTHER" id="PTHR31973">
    <property type="entry name" value="POLYPROTEIN, PUTATIVE-RELATED"/>
    <property type="match status" value="1"/>
</dbReference>
<evidence type="ECO:0000313" key="1">
    <source>
        <dbReference type="EMBL" id="KAK4404418.1"/>
    </source>
</evidence>
<keyword evidence="2" id="KW-1185">Reference proteome</keyword>
<accession>A0AAE2C0D6</accession>
<dbReference type="EMBL" id="JACGWL010000004">
    <property type="protein sequence ID" value="KAK4404418.1"/>
    <property type="molecule type" value="Genomic_DNA"/>
</dbReference>
<sequence>MLNEPEDGDRLEIIEDGDSIFDSDYDMVFESIDYDDLFDKYVDGEGDMVRLSNVEGDGSSYPAYNPVESYDPTFELGMIFSSKTEFKKDQAYRAKMLALKKLEGSPEYQYSRLWNYAKEVRKTNFGSTVILGAENKNGEVRFNRFYVCFNALKTGFLGDCRSIIGVDGAHIKGVHGGVLMTAVRVDPNNNTYPIAYAVVRNECNET</sequence>
<gene>
    <name evidence="1" type="ORF">Sango_0810400</name>
</gene>
<dbReference type="AlphaFoldDB" id="A0AAE2C0D6"/>
<organism evidence="1 2">
    <name type="scientific">Sesamum angolense</name>
    <dbReference type="NCBI Taxonomy" id="2727404"/>
    <lineage>
        <taxon>Eukaryota</taxon>
        <taxon>Viridiplantae</taxon>
        <taxon>Streptophyta</taxon>
        <taxon>Embryophyta</taxon>
        <taxon>Tracheophyta</taxon>
        <taxon>Spermatophyta</taxon>
        <taxon>Magnoliopsida</taxon>
        <taxon>eudicotyledons</taxon>
        <taxon>Gunneridae</taxon>
        <taxon>Pentapetalae</taxon>
        <taxon>asterids</taxon>
        <taxon>lamiids</taxon>
        <taxon>Lamiales</taxon>
        <taxon>Pedaliaceae</taxon>
        <taxon>Sesamum</taxon>
    </lineage>
</organism>
<reference evidence="1" key="1">
    <citation type="submission" date="2020-06" db="EMBL/GenBank/DDBJ databases">
        <authorList>
            <person name="Li T."/>
            <person name="Hu X."/>
            <person name="Zhang T."/>
            <person name="Song X."/>
            <person name="Zhang H."/>
            <person name="Dai N."/>
            <person name="Sheng W."/>
            <person name="Hou X."/>
            <person name="Wei L."/>
        </authorList>
    </citation>
    <scope>NUCLEOTIDE SEQUENCE</scope>
    <source>
        <strain evidence="1">K16</strain>
        <tissue evidence="1">Leaf</tissue>
    </source>
</reference>
<evidence type="ECO:0000313" key="2">
    <source>
        <dbReference type="Proteomes" id="UP001289374"/>
    </source>
</evidence>
<evidence type="ECO:0008006" key="3">
    <source>
        <dbReference type="Google" id="ProtNLM"/>
    </source>
</evidence>
<comment type="caution">
    <text evidence="1">The sequence shown here is derived from an EMBL/GenBank/DDBJ whole genome shotgun (WGS) entry which is preliminary data.</text>
</comment>